<dbReference type="KEGG" id="vg:40086231"/>
<evidence type="ECO:0000313" key="2">
    <source>
        <dbReference type="Proteomes" id="UP000225204"/>
    </source>
</evidence>
<name>A0A286N4D8_9CAUD</name>
<organism evidence="1 2">
    <name type="scientific">Arthrobacter phage Molivia</name>
    <dbReference type="NCBI Taxonomy" id="2015839"/>
    <lineage>
        <taxon>Viruses</taxon>
        <taxon>Duplodnaviria</taxon>
        <taxon>Heunggongvirae</taxon>
        <taxon>Uroviricota</taxon>
        <taxon>Caudoviricetes</taxon>
        <taxon>Amigovirus</taxon>
        <taxon>Amigovirus molivia</taxon>
    </lineage>
</organism>
<dbReference type="GeneID" id="40086231"/>
<proteinExistence type="predicted"/>
<accession>A0A286N4D8</accession>
<dbReference type="RefSeq" id="YP_009610144.1">
    <property type="nucleotide sequence ID" value="NC_042001.1"/>
</dbReference>
<evidence type="ECO:0000313" key="1">
    <source>
        <dbReference type="EMBL" id="ASX99245.1"/>
    </source>
</evidence>
<dbReference type="EMBL" id="MF185731">
    <property type="protein sequence ID" value="ASX99245.1"/>
    <property type="molecule type" value="Genomic_DNA"/>
</dbReference>
<dbReference type="OrthoDB" id="39060at10239"/>
<sequence>MEDVIDLIDKRIDRCKLILRTRTDNDWNYKMGDLRAYRERELLRSQLTVLEAQHKRVSLSLFEEFALQTIEVNLGLKSKAVWPL</sequence>
<dbReference type="Proteomes" id="UP000225204">
    <property type="component" value="Segment"/>
</dbReference>
<keyword evidence="2" id="KW-1185">Reference proteome</keyword>
<gene>
    <name evidence="1" type="primary">16</name>
    <name evidence="1" type="ORF">SEA_MOLIVIA_16</name>
</gene>
<reference evidence="2" key="1">
    <citation type="submission" date="2017-06" db="EMBL/GenBank/DDBJ databases">
        <authorList>
            <person name="Kim H.J."/>
            <person name="Triplett B.A."/>
        </authorList>
    </citation>
    <scope>NUCLEOTIDE SEQUENCE [LARGE SCALE GENOMIC DNA]</scope>
</reference>
<protein>
    <submittedName>
        <fullName evidence="1">Uncharacterized protein</fullName>
    </submittedName>
</protein>